<accession>A0ABX1NB66</accession>
<proteinExistence type="predicted"/>
<comment type="caution">
    <text evidence="1">The sequence shown here is derived from an EMBL/GenBank/DDBJ whole genome shotgun (WGS) entry which is preliminary data.</text>
</comment>
<name>A0ABX1NB66_9RHOO</name>
<gene>
    <name evidence="1" type="ORF">GPA27_03505</name>
</gene>
<evidence type="ECO:0000313" key="1">
    <source>
        <dbReference type="EMBL" id="NMF96458.1"/>
    </source>
</evidence>
<organism evidence="1 2">
    <name type="scientific">Aromatoleum toluolicum</name>
    <dbReference type="NCBI Taxonomy" id="90060"/>
    <lineage>
        <taxon>Bacteria</taxon>
        <taxon>Pseudomonadati</taxon>
        <taxon>Pseudomonadota</taxon>
        <taxon>Betaproteobacteria</taxon>
        <taxon>Rhodocyclales</taxon>
        <taxon>Rhodocyclaceae</taxon>
        <taxon>Aromatoleum</taxon>
    </lineage>
</organism>
<dbReference type="EMBL" id="WTVS01000004">
    <property type="protein sequence ID" value="NMF96458.1"/>
    <property type="molecule type" value="Genomic_DNA"/>
</dbReference>
<keyword evidence="2" id="KW-1185">Reference proteome</keyword>
<reference evidence="1 2" key="1">
    <citation type="submission" date="2019-12" db="EMBL/GenBank/DDBJ databases">
        <title>Comparative genomics gives insights into the taxonomy of the Azoarcus-Aromatoleum group and reveals separate origins of nif in the plant-associated Azoarcus and non-plant-associated Aromatoleum sub-groups.</title>
        <authorList>
            <person name="Lafos M."/>
            <person name="Maluk M."/>
            <person name="Batista M."/>
            <person name="Junghare M."/>
            <person name="Carmona M."/>
            <person name="Faoro H."/>
            <person name="Cruz L.M."/>
            <person name="Battistoni F."/>
            <person name="De Souza E."/>
            <person name="Pedrosa F."/>
            <person name="Chen W.-M."/>
            <person name="Poole P.S."/>
            <person name="Dixon R.A."/>
            <person name="James E.K."/>
        </authorList>
    </citation>
    <scope>NUCLEOTIDE SEQUENCE [LARGE SCALE GENOMIC DNA]</scope>
    <source>
        <strain evidence="1 2">T</strain>
    </source>
</reference>
<protein>
    <submittedName>
        <fullName evidence="1">DUF429 domain-containing protein</fullName>
    </submittedName>
</protein>
<dbReference type="InterPro" id="IPR007362">
    <property type="entry name" value="DUF429"/>
</dbReference>
<dbReference type="Pfam" id="PF04250">
    <property type="entry name" value="DUF429"/>
    <property type="match status" value="1"/>
</dbReference>
<evidence type="ECO:0000313" key="2">
    <source>
        <dbReference type="Proteomes" id="UP000634522"/>
    </source>
</evidence>
<sequence>MTSPRFVLDSPLTVAGIDIGGARKGCHLVVVRGNDILCNIRSGDPEHLARTCEELGAVAVGIDSPCRWAQPQSGRLAERALAKERIFSFPTPTPTPTRERAAANASGFYGWMFCGERVFQALGATHPLLNDVRYAGGMVCFETFPHAVTCAMLGTAEASAKRKRVQRRQLLQDAGIDPTPLKSIDAVDAALCALTAQYVLAGRSKAYGDGECGYIFVPASG</sequence>
<dbReference type="Proteomes" id="UP000634522">
    <property type="component" value="Unassembled WGS sequence"/>
</dbReference>